<dbReference type="InterPro" id="IPR025662">
    <property type="entry name" value="Sigma_54_int_dom_ATP-bd_1"/>
</dbReference>
<feature type="domain" description="Response regulatory" evidence="10">
    <location>
        <begin position="6"/>
        <end position="120"/>
    </location>
</feature>
<dbReference type="Gene3D" id="1.10.8.60">
    <property type="match status" value="1"/>
</dbReference>
<proteinExistence type="predicted"/>
<accession>A0AAW7ZIQ0</accession>
<dbReference type="Pfam" id="PF00072">
    <property type="entry name" value="Response_reg"/>
    <property type="match status" value="1"/>
</dbReference>
<dbReference type="GO" id="GO:0006355">
    <property type="term" value="P:regulation of DNA-templated transcription"/>
    <property type="evidence" value="ECO:0007669"/>
    <property type="project" value="InterPro"/>
</dbReference>
<comment type="function">
    <text evidence="7">May play the central regulatory role in sporulation. It may be an element of the effector pathway responsible for the activation of sporulation genes in response to nutritional stress. Spo0A may act in concert with spo0H (a sigma factor) to control the expression of some genes that are critical to the sporulation process.</text>
</comment>
<dbReference type="PROSITE" id="PS50045">
    <property type="entry name" value="SIGMA54_INTERACT_4"/>
    <property type="match status" value="1"/>
</dbReference>
<comment type="caution">
    <text evidence="11">The sequence shown here is derived from an EMBL/GenBank/DDBJ whole genome shotgun (WGS) entry which is preliminary data.</text>
</comment>
<evidence type="ECO:0000259" key="10">
    <source>
        <dbReference type="PROSITE" id="PS50110"/>
    </source>
</evidence>
<dbReference type="PRINTS" id="PR01590">
    <property type="entry name" value="HTHFIS"/>
</dbReference>
<dbReference type="CDD" id="cd00009">
    <property type="entry name" value="AAA"/>
    <property type="match status" value="1"/>
</dbReference>
<dbReference type="InterPro" id="IPR025943">
    <property type="entry name" value="Sigma_54_int_dom_ATP-bd_2"/>
</dbReference>
<evidence type="ECO:0000313" key="11">
    <source>
        <dbReference type="EMBL" id="MDO7788520.1"/>
    </source>
</evidence>
<dbReference type="InterPro" id="IPR003593">
    <property type="entry name" value="AAA+_ATPase"/>
</dbReference>
<dbReference type="SUPFAM" id="SSF46689">
    <property type="entry name" value="Homeodomain-like"/>
    <property type="match status" value="1"/>
</dbReference>
<dbReference type="InterPro" id="IPR001789">
    <property type="entry name" value="Sig_transdc_resp-reg_receiver"/>
</dbReference>
<dbReference type="InterPro" id="IPR058031">
    <property type="entry name" value="AAA_lid_NorR"/>
</dbReference>
<dbReference type="PROSITE" id="PS00675">
    <property type="entry name" value="SIGMA54_INTERACT_1"/>
    <property type="match status" value="1"/>
</dbReference>
<feature type="domain" description="Sigma-54 factor interaction" evidence="9">
    <location>
        <begin position="147"/>
        <end position="376"/>
    </location>
</feature>
<reference evidence="11" key="2">
    <citation type="submission" date="2023-03" db="EMBL/GenBank/DDBJ databases">
        <authorList>
            <person name="Zhang Z."/>
        </authorList>
    </citation>
    <scope>NUCLEOTIDE SEQUENCE</scope>
    <source>
        <strain evidence="11">DSA</strain>
    </source>
</reference>
<dbReference type="Gene3D" id="3.40.50.2300">
    <property type="match status" value="1"/>
</dbReference>
<dbReference type="Proteomes" id="UP001172911">
    <property type="component" value="Unassembled WGS sequence"/>
</dbReference>
<dbReference type="PANTHER" id="PTHR32071">
    <property type="entry name" value="TRANSCRIPTIONAL REGULATORY PROTEIN"/>
    <property type="match status" value="1"/>
</dbReference>
<organism evidence="11 12">
    <name type="scientific">Desulforamulus aquiferis</name>
    <dbReference type="NCBI Taxonomy" id="1397668"/>
    <lineage>
        <taxon>Bacteria</taxon>
        <taxon>Bacillati</taxon>
        <taxon>Bacillota</taxon>
        <taxon>Clostridia</taxon>
        <taxon>Eubacteriales</taxon>
        <taxon>Peptococcaceae</taxon>
        <taxon>Desulforamulus</taxon>
    </lineage>
</organism>
<evidence type="ECO:0000256" key="7">
    <source>
        <dbReference type="ARBA" id="ARBA00024867"/>
    </source>
</evidence>
<evidence type="ECO:0000256" key="3">
    <source>
        <dbReference type="ARBA" id="ARBA00022840"/>
    </source>
</evidence>
<evidence type="ECO:0000256" key="5">
    <source>
        <dbReference type="ARBA" id="ARBA00023125"/>
    </source>
</evidence>
<dbReference type="PROSITE" id="PS00676">
    <property type="entry name" value="SIGMA54_INTERACT_2"/>
    <property type="match status" value="1"/>
</dbReference>
<dbReference type="FunFam" id="3.40.50.300:FF:000006">
    <property type="entry name" value="DNA-binding transcriptional regulator NtrC"/>
    <property type="match status" value="1"/>
</dbReference>
<feature type="modified residue" description="4-aspartylphosphate" evidence="8">
    <location>
        <position position="55"/>
    </location>
</feature>
<evidence type="ECO:0000256" key="8">
    <source>
        <dbReference type="PROSITE-ProRule" id="PRU00169"/>
    </source>
</evidence>
<keyword evidence="4" id="KW-0805">Transcription regulation</keyword>
<evidence type="ECO:0000313" key="12">
    <source>
        <dbReference type="Proteomes" id="UP001172911"/>
    </source>
</evidence>
<reference evidence="11" key="1">
    <citation type="journal article" date="2023" name="J. Hazard. Mater.">
        <title>Anaerobic biodegradation of pyrene and benzo[a]pyrene by a new sulfate-reducing Desulforamulus aquiferis strain DSA.</title>
        <authorList>
            <person name="Zhang Z."/>
            <person name="Sun J."/>
            <person name="Gong X."/>
            <person name="Wang C."/>
            <person name="Wang H."/>
        </authorList>
    </citation>
    <scope>NUCLEOTIDE SEQUENCE</scope>
    <source>
        <strain evidence="11">DSA</strain>
    </source>
</reference>
<dbReference type="GO" id="GO:0043565">
    <property type="term" value="F:sequence-specific DNA binding"/>
    <property type="evidence" value="ECO:0007669"/>
    <property type="project" value="InterPro"/>
</dbReference>
<evidence type="ECO:0000256" key="2">
    <source>
        <dbReference type="ARBA" id="ARBA00022741"/>
    </source>
</evidence>
<dbReference type="InterPro" id="IPR011006">
    <property type="entry name" value="CheY-like_superfamily"/>
</dbReference>
<dbReference type="PROSITE" id="PS50110">
    <property type="entry name" value="RESPONSE_REGULATORY"/>
    <property type="match status" value="1"/>
</dbReference>
<evidence type="ECO:0000256" key="4">
    <source>
        <dbReference type="ARBA" id="ARBA00023015"/>
    </source>
</evidence>
<keyword evidence="5" id="KW-0238">DNA-binding</keyword>
<evidence type="ECO:0000256" key="6">
    <source>
        <dbReference type="ARBA" id="ARBA00023163"/>
    </source>
</evidence>
<name>A0AAW7ZIQ0_9FIRM</name>
<dbReference type="PROSITE" id="PS00688">
    <property type="entry name" value="SIGMA54_INTERACT_3"/>
    <property type="match status" value="1"/>
</dbReference>
<dbReference type="SMART" id="SM00382">
    <property type="entry name" value="AAA"/>
    <property type="match status" value="1"/>
</dbReference>
<dbReference type="AlphaFoldDB" id="A0AAW7ZIQ0"/>
<protein>
    <recommendedName>
        <fullName evidence="1">Stage 0 sporulation protein A homolog</fullName>
    </recommendedName>
</protein>
<dbReference type="SUPFAM" id="SSF52172">
    <property type="entry name" value="CheY-like"/>
    <property type="match status" value="1"/>
</dbReference>
<dbReference type="SMART" id="SM00448">
    <property type="entry name" value="REC"/>
    <property type="match status" value="1"/>
</dbReference>
<dbReference type="RefSeq" id="WP_304544519.1">
    <property type="nucleotide sequence ID" value="NZ_JARPTC010000021.1"/>
</dbReference>
<dbReference type="SUPFAM" id="SSF52540">
    <property type="entry name" value="P-loop containing nucleoside triphosphate hydrolases"/>
    <property type="match status" value="1"/>
</dbReference>
<dbReference type="InterPro" id="IPR002078">
    <property type="entry name" value="Sigma_54_int"/>
</dbReference>
<dbReference type="InterPro" id="IPR009057">
    <property type="entry name" value="Homeodomain-like_sf"/>
</dbReference>
<dbReference type="InterPro" id="IPR002197">
    <property type="entry name" value="HTH_Fis"/>
</dbReference>
<keyword evidence="2" id="KW-0547">Nucleotide-binding</keyword>
<keyword evidence="3" id="KW-0067">ATP-binding</keyword>
<dbReference type="Pfam" id="PF00158">
    <property type="entry name" value="Sigma54_activat"/>
    <property type="match status" value="1"/>
</dbReference>
<dbReference type="PANTHER" id="PTHR32071:SF119">
    <property type="entry name" value="SIGMA L-DEPENDENT TRANSCRIPTIONAL REGULATOR YPLP-RELATED"/>
    <property type="match status" value="1"/>
</dbReference>
<dbReference type="GO" id="GO:0005524">
    <property type="term" value="F:ATP binding"/>
    <property type="evidence" value="ECO:0007669"/>
    <property type="project" value="UniProtKB-KW"/>
</dbReference>
<keyword evidence="12" id="KW-1185">Reference proteome</keyword>
<dbReference type="Pfam" id="PF02954">
    <property type="entry name" value="HTH_8"/>
    <property type="match status" value="1"/>
</dbReference>
<dbReference type="Pfam" id="PF25601">
    <property type="entry name" value="AAA_lid_14"/>
    <property type="match status" value="1"/>
</dbReference>
<dbReference type="InterPro" id="IPR027417">
    <property type="entry name" value="P-loop_NTPase"/>
</dbReference>
<dbReference type="GO" id="GO:0000160">
    <property type="term" value="P:phosphorelay signal transduction system"/>
    <property type="evidence" value="ECO:0007669"/>
    <property type="project" value="InterPro"/>
</dbReference>
<keyword evidence="6" id="KW-0804">Transcription</keyword>
<keyword evidence="8" id="KW-0597">Phosphoprotein</keyword>
<dbReference type="Gene3D" id="1.10.10.60">
    <property type="entry name" value="Homeodomain-like"/>
    <property type="match status" value="1"/>
</dbReference>
<sequence length="514" mass="57271">MVNGPGILVIDDEQPVGTFFTRLLSNKGYRIGVASSGAQAYELIEQEKFDVAMVDLKLPDADGLSLLQHIKAHQPGCEVIIMTGYSTTRTAVKAIQFGAFDYIEKPFDDIELVEELIEKALSFSKTEGALDDKDYGWAKVAEDVGFQVGKTPKMIKLVSISERIATKDINVLIHGETGTGKEVLARFVHAASNRRDKPFLAINCGALPENLLESELFGHEKGSFTGANVQRKGIFELANNGTLFLDEIGEASLSIQVKLLRVLETGEFLRVGGEKPVKTNVRIIAATNVDLEEAVAQKSFREDLFYRLDVVRLELPPLRERKEDIPPLVEHFINKFWDKNAGIMPIFSVNCIEDMNAYHWPGNIRELANVVEQALALCDGNMVLPEHISNKITGQSHINFKEGYPSNTQTEQAEIIGEVALKSIDEENLENMEEQEILNLYYKVEGLYKSLQTTIGRRGIKDVFPVSIQELEARAIEETLGFYNGNVSMSARALGIGRNTLYRKAKEYNINING</sequence>
<evidence type="ECO:0000259" key="9">
    <source>
        <dbReference type="PROSITE" id="PS50045"/>
    </source>
</evidence>
<dbReference type="EMBL" id="JARPTC010000021">
    <property type="protein sequence ID" value="MDO7788520.1"/>
    <property type="molecule type" value="Genomic_DNA"/>
</dbReference>
<evidence type="ECO:0000256" key="1">
    <source>
        <dbReference type="ARBA" id="ARBA00018672"/>
    </source>
</evidence>
<gene>
    <name evidence="11" type="ORF">P6N53_14930</name>
</gene>
<dbReference type="InterPro" id="IPR025944">
    <property type="entry name" value="Sigma_54_int_dom_CS"/>
</dbReference>
<dbReference type="Gene3D" id="3.40.50.300">
    <property type="entry name" value="P-loop containing nucleotide triphosphate hydrolases"/>
    <property type="match status" value="1"/>
</dbReference>